<dbReference type="AlphaFoldDB" id="A0A6A5KQ15"/>
<dbReference type="GO" id="GO:0061640">
    <property type="term" value="P:cytoskeleton-dependent cytokinesis"/>
    <property type="evidence" value="ECO:0007669"/>
    <property type="project" value="InterPro"/>
</dbReference>
<accession>A0A6A5KQ15</accession>
<evidence type="ECO:0000256" key="1">
    <source>
        <dbReference type="SAM" id="MobiDB-lite"/>
    </source>
</evidence>
<evidence type="ECO:0000313" key="2">
    <source>
        <dbReference type="EMBL" id="KAF1838240.1"/>
    </source>
</evidence>
<dbReference type="Pfam" id="PF07426">
    <property type="entry name" value="Dynactin_p22"/>
    <property type="match status" value="1"/>
</dbReference>
<dbReference type="EMBL" id="ML975254">
    <property type="protein sequence ID" value="KAF1838240.1"/>
    <property type="molecule type" value="Genomic_DNA"/>
</dbReference>
<feature type="region of interest" description="Disordered" evidence="1">
    <location>
        <begin position="273"/>
        <end position="303"/>
    </location>
</feature>
<evidence type="ECO:0000313" key="3">
    <source>
        <dbReference type="Proteomes" id="UP000800040"/>
    </source>
</evidence>
<feature type="compositionally biased region" description="Acidic residues" evidence="1">
    <location>
        <begin position="280"/>
        <end position="303"/>
    </location>
</feature>
<proteinExistence type="predicted"/>
<dbReference type="OrthoDB" id="5403729at2759"/>
<dbReference type="InterPro" id="IPR009991">
    <property type="entry name" value="DCTN3"/>
</dbReference>
<dbReference type="GO" id="GO:0005869">
    <property type="term" value="C:dynactin complex"/>
    <property type="evidence" value="ECO:0007669"/>
    <property type="project" value="InterPro"/>
</dbReference>
<organism evidence="2 3">
    <name type="scientific">Decorospora gaudefroyi</name>
    <dbReference type="NCBI Taxonomy" id="184978"/>
    <lineage>
        <taxon>Eukaryota</taxon>
        <taxon>Fungi</taxon>
        <taxon>Dikarya</taxon>
        <taxon>Ascomycota</taxon>
        <taxon>Pezizomycotina</taxon>
        <taxon>Dothideomycetes</taxon>
        <taxon>Pleosporomycetidae</taxon>
        <taxon>Pleosporales</taxon>
        <taxon>Pleosporineae</taxon>
        <taxon>Pleosporaceae</taxon>
        <taxon>Decorospora</taxon>
    </lineage>
</organism>
<sequence length="303" mass="34536">MCLMCAKLALRWPSYPWLVKLRKYPLTSVSWPQIAPAPAGRRGAYPPLKLTLRSAPGQGRLAIRARSAQTNQPAAVMDEYEEAILFTFSLLESRLDRLEYVLGASQESIKEKPKTAIDRIHRIEQSLQQLAGKTALLDEANNLLNKHKDVLKPQDDSHHDSPALNSTQKTALVVERATSFATTASQLQALEDQQIPTTDGFTKLAVLRPRIAEAEARQLQQALSISELRRRNGLVNQRYKQVMFLGAGRCWVDYNERLTKALRALVREEYRRRPDREMGLEGEEEEQEEEEEEEEENTDDDEL</sequence>
<name>A0A6A5KQ15_9PLEO</name>
<gene>
    <name evidence="2" type="ORF">BDW02DRAFT_34595</name>
</gene>
<dbReference type="Proteomes" id="UP000800040">
    <property type="component" value="Unassembled WGS sequence"/>
</dbReference>
<protein>
    <submittedName>
        <fullName evidence="2">Uncharacterized protein</fullName>
    </submittedName>
</protein>
<reference evidence="2" key="1">
    <citation type="submission" date="2020-01" db="EMBL/GenBank/DDBJ databases">
        <authorList>
            <consortium name="DOE Joint Genome Institute"/>
            <person name="Haridas S."/>
            <person name="Albert R."/>
            <person name="Binder M."/>
            <person name="Bloem J."/>
            <person name="Labutti K."/>
            <person name="Salamov A."/>
            <person name="Andreopoulos B."/>
            <person name="Baker S.E."/>
            <person name="Barry K."/>
            <person name="Bills G."/>
            <person name="Bluhm B.H."/>
            <person name="Cannon C."/>
            <person name="Castanera R."/>
            <person name="Culley D.E."/>
            <person name="Daum C."/>
            <person name="Ezra D."/>
            <person name="Gonzalez J.B."/>
            <person name="Henrissat B."/>
            <person name="Kuo A."/>
            <person name="Liang C."/>
            <person name="Lipzen A."/>
            <person name="Lutzoni F."/>
            <person name="Magnuson J."/>
            <person name="Mondo S."/>
            <person name="Nolan M."/>
            <person name="Ohm R."/>
            <person name="Pangilinan J."/>
            <person name="Park H.-J."/>
            <person name="Ramirez L."/>
            <person name="Alfaro M."/>
            <person name="Sun H."/>
            <person name="Tritt A."/>
            <person name="Yoshinaga Y."/>
            <person name="Zwiers L.-H."/>
            <person name="Turgeon B.G."/>
            <person name="Goodwin S.B."/>
            <person name="Spatafora J.W."/>
            <person name="Crous P.W."/>
            <person name="Grigoriev I.V."/>
        </authorList>
    </citation>
    <scope>NUCLEOTIDE SEQUENCE</scope>
    <source>
        <strain evidence="2">P77</strain>
    </source>
</reference>
<keyword evidence="3" id="KW-1185">Reference proteome</keyword>